<comment type="similarity">
    <text evidence="1">Belongs to the HAD-like hydrolase superfamily.</text>
</comment>
<dbReference type="InterPro" id="IPR006357">
    <property type="entry name" value="HAD-SF_hydro_IIA"/>
</dbReference>
<dbReference type="EMBL" id="JALNTZ010000003">
    <property type="protein sequence ID" value="KAJ3657396.1"/>
    <property type="molecule type" value="Genomic_DNA"/>
</dbReference>
<dbReference type="GO" id="GO:0016791">
    <property type="term" value="F:phosphatase activity"/>
    <property type="evidence" value="ECO:0007669"/>
    <property type="project" value="TreeGrafter"/>
</dbReference>
<keyword evidence="1" id="KW-0378">Hydrolase</keyword>
<dbReference type="Pfam" id="PF13344">
    <property type="entry name" value="Hydrolase_6"/>
    <property type="match status" value="1"/>
</dbReference>
<dbReference type="InterPro" id="IPR023214">
    <property type="entry name" value="HAD_sf"/>
</dbReference>
<evidence type="ECO:0008006" key="7">
    <source>
        <dbReference type="Google" id="ProtNLM"/>
    </source>
</evidence>
<keyword evidence="4" id="KW-0479">Metal-binding</keyword>
<dbReference type="GO" id="GO:0005737">
    <property type="term" value="C:cytoplasm"/>
    <property type="evidence" value="ECO:0007669"/>
    <property type="project" value="TreeGrafter"/>
</dbReference>
<dbReference type="NCBIfam" id="TIGR01460">
    <property type="entry name" value="HAD-SF-IIA"/>
    <property type="match status" value="1"/>
</dbReference>
<dbReference type="GO" id="GO:0046872">
    <property type="term" value="F:metal ion binding"/>
    <property type="evidence" value="ECO:0007669"/>
    <property type="project" value="UniProtKB-KW"/>
</dbReference>
<evidence type="ECO:0000256" key="3">
    <source>
        <dbReference type="PIRSR" id="PIRSR000915-2"/>
    </source>
</evidence>
<gene>
    <name evidence="5" type="ORF">Zmor_009203</name>
</gene>
<dbReference type="SUPFAM" id="SSF56784">
    <property type="entry name" value="HAD-like"/>
    <property type="match status" value="1"/>
</dbReference>
<feature type="active site" description="Proton donor" evidence="2">
    <location>
        <position position="27"/>
    </location>
</feature>
<reference evidence="5" key="1">
    <citation type="journal article" date="2023" name="G3 (Bethesda)">
        <title>Whole genome assemblies of Zophobas morio and Tenebrio molitor.</title>
        <authorList>
            <person name="Kaur S."/>
            <person name="Stinson S.A."/>
            <person name="diCenzo G.C."/>
        </authorList>
    </citation>
    <scope>NUCLEOTIDE SEQUENCE</scope>
    <source>
        <strain evidence="5">QUZm001</strain>
    </source>
</reference>
<dbReference type="Proteomes" id="UP001168821">
    <property type="component" value="Unassembled WGS sequence"/>
</dbReference>
<evidence type="ECO:0000256" key="4">
    <source>
        <dbReference type="PIRSR" id="PIRSR000915-3"/>
    </source>
</evidence>
<name>A0AA38MI53_9CUCU</name>
<feature type="binding site" evidence="4">
    <location>
        <position position="248"/>
    </location>
    <ligand>
        <name>Mg(2+)</name>
        <dbReference type="ChEBI" id="CHEBI:18420"/>
    </ligand>
</feature>
<keyword evidence="6" id="KW-1185">Reference proteome</keyword>
<evidence type="ECO:0000313" key="5">
    <source>
        <dbReference type="EMBL" id="KAJ3657396.1"/>
    </source>
</evidence>
<keyword evidence="4" id="KW-0460">Magnesium</keyword>
<organism evidence="5 6">
    <name type="scientific">Zophobas morio</name>
    <dbReference type="NCBI Taxonomy" id="2755281"/>
    <lineage>
        <taxon>Eukaryota</taxon>
        <taxon>Metazoa</taxon>
        <taxon>Ecdysozoa</taxon>
        <taxon>Arthropoda</taxon>
        <taxon>Hexapoda</taxon>
        <taxon>Insecta</taxon>
        <taxon>Pterygota</taxon>
        <taxon>Neoptera</taxon>
        <taxon>Endopterygota</taxon>
        <taxon>Coleoptera</taxon>
        <taxon>Polyphaga</taxon>
        <taxon>Cucujiformia</taxon>
        <taxon>Tenebrionidae</taxon>
        <taxon>Zophobas</taxon>
    </lineage>
</organism>
<feature type="binding site" evidence="3">
    <location>
        <position position="222"/>
    </location>
    <ligand>
        <name>substrate</name>
    </ligand>
</feature>
<evidence type="ECO:0000256" key="2">
    <source>
        <dbReference type="PIRSR" id="PIRSR000915-1"/>
    </source>
</evidence>
<dbReference type="PIRSF" id="PIRSF000915">
    <property type="entry name" value="PGP-type_phosphatase"/>
    <property type="match status" value="1"/>
</dbReference>
<evidence type="ECO:0000313" key="6">
    <source>
        <dbReference type="Proteomes" id="UP001168821"/>
    </source>
</evidence>
<dbReference type="Gene3D" id="3.40.50.1000">
    <property type="entry name" value="HAD superfamily/HAD-like"/>
    <property type="match status" value="2"/>
</dbReference>
<sequence length="313" mass="34815">MKDLSTLTVPELEDFFSSFDHVLTDIDGVVWNLLHGIPGANHALKSLENLNKQIIFISNNTTRSADALETRLKAEGFDLQTINHVSPAPAMIDYLQKQNFTKTNKRIFVIGMTPLRQALIEAGFKLAENGPDRVKESVAEYASLCIAEDDSVGAVIADIDINLNSVNMQKALTFLLRKDVLFLSGAPDMKYPLDKERFLIGPGAFVTILELTSGRKPISMAKPNTNLHDFVAEKYKIGDPSRVLFVGDTVLEDMAFAANCGYKKLLVFSGLSNRSCVEEWTFPEEYKPDFYAESLKSVHEAVLRVFGQKDSSK</sequence>
<accession>A0AA38MI53</accession>
<dbReference type="Pfam" id="PF13242">
    <property type="entry name" value="Hydrolase_like"/>
    <property type="match status" value="1"/>
</dbReference>
<evidence type="ECO:0000256" key="1">
    <source>
        <dbReference type="PIRNR" id="PIRNR000915"/>
    </source>
</evidence>
<feature type="active site" description="Nucleophile" evidence="2">
    <location>
        <position position="25"/>
    </location>
</feature>
<feature type="binding site" evidence="4">
    <location>
        <position position="27"/>
    </location>
    <ligand>
        <name>Mg(2+)</name>
        <dbReference type="ChEBI" id="CHEBI:18420"/>
    </ligand>
</feature>
<dbReference type="AlphaFoldDB" id="A0AA38MI53"/>
<dbReference type="PANTHER" id="PTHR19288:SF4">
    <property type="entry name" value="RE04130P-RELATED"/>
    <property type="match status" value="1"/>
</dbReference>
<feature type="binding site" evidence="3">
    <location>
        <begin position="58"/>
        <end position="60"/>
    </location>
    <ligand>
        <name>substrate</name>
    </ligand>
</feature>
<feature type="binding site" evidence="4">
    <location>
        <position position="25"/>
    </location>
    <ligand>
        <name>Mg(2+)</name>
        <dbReference type="ChEBI" id="CHEBI:18420"/>
    </ligand>
</feature>
<protein>
    <recommendedName>
        <fullName evidence="7">4-nitrophenylphosphatase</fullName>
    </recommendedName>
</protein>
<comment type="cofactor">
    <cofactor evidence="4">
        <name>Mg(2+)</name>
        <dbReference type="ChEBI" id="CHEBI:18420"/>
    </cofactor>
    <text evidence="4">Divalent metal ions. Mg(2+) is the most effective.</text>
</comment>
<dbReference type="PANTHER" id="PTHR19288">
    <property type="entry name" value="4-NITROPHENYLPHOSPHATASE-RELATED"/>
    <property type="match status" value="1"/>
</dbReference>
<proteinExistence type="inferred from homology"/>
<comment type="caution">
    <text evidence="5">The sequence shown here is derived from an EMBL/GenBank/DDBJ whole genome shotgun (WGS) entry which is preliminary data.</text>
</comment>
<dbReference type="InterPro" id="IPR036412">
    <property type="entry name" value="HAD-like_sf"/>
</dbReference>